<evidence type="ECO:0000313" key="2">
    <source>
        <dbReference type="EMBL" id="KAK8979796.1"/>
    </source>
</evidence>
<sequence length="97" mass="11871">MHVKGCVQGNREEDRRNTSLENVHEQQKDEKSFQAPRNTIKVYHRVKEDLREKNPFNSRAQYLKRWIWRFMEISSKEWEKRERSRQQLVPTYILGAP</sequence>
<protein>
    <submittedName>
        <fullName evidence="2">Uncharacterized protein</fullName>
    </submittedName>
</protein>
<comment type="caution">
    <text evidence="2">The sequence shown here is derived from an EMBL/GenBank/DDBJ whole genome shotgun (WGS) entry which is preliminary data.</text>
</comment>
<organism evidence="2 3">
    <name type="scientific">Hibiscus sabdariffa</name>
    <name type="common">roselle</name>
    <dbReference type="NCBI Taxonomy" id="183260"/>
    <lineage>
        <taxon>Eukaryota</taxon>
        <taxon>Viridiplantae</taxon>
        <taxon>Streptophyta</taxon>
        <taxon>Embryophyta</taxon>
        <taxon>Tracheophyta</taxon>
        <taxon>Spermatophyta</taxon>
        <taxon>Magnoliopsida</taxon>
        <taxon>eudicotyledons</taxon>
        <taxon>Gunneridae</taxon>
        <taxon>Pentapetalae</taxon>
        <taxon>rosids</taxon>
        <taxon>malvids</taxon>
        <taxon>Malvales</taxon>
        <taxon>Malvaceae</taxon>
        <taxon>Malvoideae</taxon>
        <taxon>Hibiscus</taxon>
    </lineage>
</organism>
<keyword evidence="3" id="KW-1185">Reference proteome</keyword>
<feature type="compositionally biased region" description="Basic and acidic residues" evidence="1">
    <location>
        <begin position="10"/>
        <end position="32"/>
    </location>
</feature>
<proteinExistence type="predicted"/>
<feature type="region of interest" description="Disordered" evidence="1">
    <location>
        <begin position="1"/>
        <end position="35"/>
    </location>
</feature>
<evidence type="ECO:0000313" key="3">
    <source>
        <dbReference type="Proteomes" id="UP001396334"/>
    </source>
</evidence>
<evidence type="ECO:0000256" key="1">
    <source>
        <dbReference type="SAM" id="MobiDB-lite"/>
    </source>
</evidence>
<reference evidence="2 3" key="1">
    <citation type="journal article" date="2024" name="G3 (Bethesda)">
        <title>Genome assembly of Hibiscus sabdariffa L. provides insights into metabolisms of medicinal natural products.</title>
        <authorList>
            <person name="Kim T."/>
        </authorList>
    </citation>
    <scope>NUCLEOTIDE SEQUENCE [LARGE SCALE GENOMIC DNA]</scope>
    <source>
        <strain evidence="2">TK-2024</strain>
        <tissue evidence="2">Old leaves</tissue>
    </source>
</reference>
<name>A0ABR2NUE7_9ROSI</name>
<accession>A0ABR2NUE7</accession>
<dbReference type="Proteomes" id="UP001396334">
    <property type="component" value="Unassembled WGS sequence"/>
</dbReference>
<dbReference type="EMBL" id="JBBPBN010000099">
    <property type="protein sequence ID" value="KAK8979796.1"/>
    <property type="molecule type" value="Genomic_DNA"/>
</dbReference>
<gene>
    <name evidence="2" type="ORF">V6N11_065999</name>
</gene>